<sequence length="42" mass="4864">MAKNPEAEFVEEYLFGYRSVYFYGKFDETGRAGEIVAGFLDF</sequence>
<name>A0ABW9FPM1_9NOCA</name>
<comment type="caution">
    <text evidence="1">The sequence shown here is derived from an EMBL/GenBank/DDBJ whole genome shotgun (WGS) entry which is preliminary data.</text>
</comment>
<reference evidence="1 2" key="1">
    <citation type="submission" date="2023-11" db="EMBL/GenBank/DDBJ databases">
        <authorList>
            <person name="Val-Calvo J."/>
            <person name="Scortti M."/>
            <person name="Vazquez-Boland J."/>
        </authorList>
    </citation>
    <scope>NUCLEOTIDE SEQUENCE [LARGE SCALE GENOMIC DNA]</scope>
    <source>
        <strain evidence="1 2">DSM 46662</strain>
    </source>
</reference>
<protein>
    <submittedName>
        <fullName evidence="1">Uncharacterized protein</fullName>
    </submittedName>
</protein>
<keyword evidence="2" id="KW-1185">Reference proteome</keyword>
<organism evidence="1 2">
    <name type="scientific">Prescottella soli</name>
    <dbReference type="NCBI Taxonomy" id="1543852"/>
    <lineage>
        <taxon>Bacteria</taxon>
        <taxon>Bacillati</taxon>
        <taxon>Actinomycetota</taxon>
        <taxon>Actinomycetes</taxon>
        <taxon>Mycobacteriales</taxon>
        <taxon>Nocardiaceae</taxon>
        <taxon>Prescottella</taxon>
    </lineage>
</organism>
<dbReference type="RefSeq" id="WP_348610207.1">
    <property type="nucleotide sequence ID" value="NZ_CP157276.1"/>
</dbReference>
<dbReference type="Proteomes" id="UP001629744">
    <property type="component" value="Unassembled WGS sequence"/>
</dbReference>
<evidence type="ECO:0000313" key="1">
    <source>
        <dbReference type="EMBL" id="MFM1726596.1"/>
    </source>
</evidence>
<evidence type="ECO:0000313" key="2">
    <source>
        <dbReference type="Proteomes" id="UP001629744"/>
    </source>
</evidence>
<dbReference type="EMBL" id="JBDLNU010000001">
    <property type="protein sequence ID" value="MFM1726596.1"/>
    <property type="molecule type" value="Genomic_DNA"/>
</dbReference>
<proteinExistence type="predicted"/>
<gene>
    <name evidence="1" type="ORF">ABEU19_000032</name>
</gene>
<accession>A0ABW9FPM1</accession>